<dbReference type="AlphaFoldDB" id="B8HM03"/>
<dbReference type="KEGG" id="cyn:Cyan7425_3029"/>
<dbReference type="STRING" id="395961.Cyan7425_3029"/>
<dbReference type="OrthoDB" id="5937513at2"/>
<name>B8HM03_CYAP4</name>
<dbReference type="HOGENOM" id="CLU_946135_0_0_3"/>
<organism evidence="1">
    <name type="scientific">Cyanothece sp. (strain PCC 7425 / ATCC 29141)</name>
    <dbReference type="NCBI Taxonomy" id="395961"/>
    <lineage>
        <taxon>Bacteria</taxon>
        <taxon>Bacillati</taxon>
        <taxon>Cyanobacteriota</taxon>
        <taxon>Cyanophyceae</taxon>
        <taxon>Gomontiellales</taxon>
        <taxon>Cyanothecaceae</taxon>
        <taxon>Cyanothece</taxon>
    </lineage>
</organism>
<proteinExistence type="predicted"/>
<evidence type="ECO:0000313" key="1">
    <source>
        <dbReference type="EMBL" id="ACL45363.1"/>
    </source>
</evidence>
<gene>
    <name evidence="1" type="ordered locus">Cyan7425_3029</name>
</gene>
<sequence length="300" mass="33053">MPKQILLQTTIESHPNDWAIERFSLLRDYLSSLSDQSGRPLFEVTARDRQPDQQGNDPILSTLDLSDFSQLWLFAVDVGDGLSAADCEGIQRFRQRGGGILTTRDHQDLGSSLCKLSGACHPLGSAHFFHSQNPEPEVDRQQRDDLQTQVISWPNYHSGSNGDYQLIQPTEPLHELLLRPDGQALQYFPAHPHEGAVGVPLSGDPNARVIATGTSKISGRSFNLAVVFEQAVDSAGYQLGRAVAESTFHHFCDYNWDPNLGCPNFVSEPPGDGIAQEPQALADIHTYMRNLALWLEPGAA</sequence>
<dbReference type="EMBL" id="CP001344">
    <property type="protein sequence ID" value="ACL45363.1"/>
    <property type="molecule type" value="Genomic_DNA"/>
</dbReference>
<evidence type="ECO:0008006" key="2">
    <source>
        <dbReference type="Google" id="ProtNLM"/>
    </source>
</evidence>
<dbReference type="eggNOG" id="ENOG502Z8HJ">
    <property type="taxonomic scope" value="Bacteria"/>
</dbReference>
<accession>B8HM03</accession>
<protein>
    <recommendedName>
        <fullName evidence="2">ThuA-like domain-containing protein</fullName>
    </recommendedName>
</protein>
<reference evidence="1" key="1">
    <citation type="submission" date="2009-01" db="EMBL/GenBank/DDBJ databases">
        <title>Complete sequence of chromosome Cyanothece sp. PCC 7425.</title>
        <authorList>
            <consortium name="US DOE Joint Genome Institute"/>
            <person name="Lucas S."/>
            <person name="Copeland A."/>
            <person name="Lapidus A."/>
            <person name="Glavina del Rio T."/>
            <person name="Dalin E."/>
            <person name="Tice H."/>
            <person name="Bruce D."/>
            <person name="Goodwin L."/>
            <person name="Pitluck S."/>
            <person name="Sims D."/>
            <person name="Meineke L."/>
            <person name="Brettin T."/>
            <person name="Detter J.C."/>
            <person name="Han C."/>
            <person name="Larimer F."/>
            <person name="Land M."/>
            <person name="Hauser L."/>
            <person name="Kyrpides N."/>
            <person name="Ovchinnikova G."/>
            <person name="Liberton M."/>
            <person name="Stoeckel J."/>
            <person name="Banerjee A."/>
            <person name="Singh A."/>
            <person name="Page L."/>
            <person name="Sato H."/>
            <person name="Zhao L."/>
            <person name="Sherman L."/>
            <person name="Pakrasi H."/>
            <person name="Richardson P."/>
        </authorList>
    </citation>
    <scope>NUCLEOTIDE SEQUENCE</scope>
    <source>
        <strain evidence="1">PCC 7425</strain>
    </source>
</reference>